<dbReference type="SFLD" id="SFLDS00029">
    <property type="entry name" value="Radical_SAM"/>
    <property type="match status" value="1"/>
</dbReference>
<dbReference type="PROSITE" id="PS51918">
    <property type="entry name" value="RADICAL_SAM"/>
    <property type="match status" value="1"/>
</dbReference>
<evidence type="ECO:0000313" key="8">
    <source>
        <dbReference type="EMBL" id="KPJ74087.1"/>
    </source>
</evidence>
<dbReference type="GO" id="GO:0051539">
    <property type="term" value="F:4 iron, 4 sulfur cluster binding"/>
    <property type="evidence" value="ECO:0007669"/>
    <property type="project" value="UniProtKB-KW"/>
</dbReference>
<dbReference type="GO" id="GO:0046872">
    <property type="term" value="F:metal ion binding"/>
    <property type="evidence" value="ECO:0007669"/>
    <property type="project" value="UniProtKB-KW"/>
</dbReference>
<dbReference type="PANTHER" id="PTHR43787">
    <property type="entry name" value="FEMO COFACTOR BIOSYNTHESIS PROTEIN NIFB-RELATED"/>
    <property type="match status" value="1"/>
</dbReference>
<dbReference type="CDD" id="cd01335">
    <property type="entry name" value="Radical_SAM"/>
    <property type="match status" value="1"/>
</dbReference>
<evidence type="ECO:0000256" key="2">
    <source>
        <dbReference type="ARBA" id="ARBA00022485"/>
    </source>
</evidence>
<evidence type="ECO:0000256" key="3">
    <source>
        <dbReference type="ARBA" id="ARBA00022691"/>
    </source>
</evidence>
<proteinExistence type="predicted"/>
<feature type="domain" description="Radical SAM core" evidence="7">
    <location>
        <begin position="17"/>
        <end position="249"/>
    </location>
</feature>
<comment type="cofactor">
    <cofactor evidence="1">
        <name>[4Fe-4S] cluster</name>
        <dbReference type="ChEBI" id="CHEBI:49883"/>
    </cofactor>
</comment>
<evidence type="ECO:0000256" key="5">
    <source>
        <dbReference type="ARBA" id="ARBA00023004"/>
    </source>
</evidence>
<organism evidence="8 9">
    <name type="scientific">candidate division TA06 bacterium DG_78</name>
    <dbReference type="NCBI Taxonomy" id="1703772"/>
    <lineage>
        <taxon>Bacteria</taxon>
        <taxon>Bacteria division TA06</taxon>
    </lineage>
</organism>
<keyword evidence="4" id="KW-0479">Metal-binding</keyword>
<dbReference type="Gene3D" id="3.20.20.70">
    <property type="entry name" value="Aldolase class I"/>
    <property type="match status" value="1"/>
</dbReference>
<gene>
    <name evidence="8" type="ORF">AMJ52_02020</name>
</gene>
<keyword evidence="2" id="KW-0004">4Fe-4S</keyword>
<dbReference type="Pfam" id="PF04055">
    <property type="entry name" value="Radical_SAM"/>
    <property type="match status" value="1"/>
</dbReference>
<protein>
    <recommendedName>
        <fullName evidence="7">Radical SAM core domain-containing protein</fullName>
    </recommendedName>
</protein>
<dbReference type="EMBL" id="LJNI01000016">
    <property type="protein sequence ID" value="KPJ74087.1"/>
    <property type="molecule type" value="Genomic_DNA"/>
</dbReference>
<sequence>MILPLQKGVLYGPINSRRLGKSLGINIMPFHYKLCSFNCVYCHYGLTDVLTLTMTKHLRDLPKSTEVLDDVERAMRSNNTFDYITFSGNGEPTLHPYFGDIVRGVMEVRNKYRAGVKIALLSNSTGLKFEEVRKVLTLIDLPVFKLDAGNSTLFKKINRPAIDVNFDEIVTMLRQVEGIYIQTVIMDGNPSNVGEDALDTYFERLAVIKPVEAHIYSLDRPVPNTNIKKVFPERLEEIAKHGLEKIGITIRPFYLQ</sequence>
<keyword evidence="3" id="KW-0949">S-adenosyl-L-methionine</keyword>
<dbReference type="PANTHER" id="PTHR43787:SF11">
    <property type="entry name" value="UPF0026 PROTEIN SLR1464"/>
    <property type="match status" value="1"/>
</dbReference>
<keyword evidence="5" id="KW-0408">Iron</keyword>
<evidence type="ECO:0000256" key="4">
    <source>
        <dbReference type="ARBA" id="ARBA00022723"/>
    </source>
</evidence>
<evidence type="ECO:0000256" key="1">
    <source>
        <dbReference type="ARBA" id="ARBA00001966"/>
    </source>
</evidence>
<evidence type="ECO:0000313" key="9">
    <source>
        <dbReference type="Proteomes" id="UP000051012"/>
    </source>
</evidence>
<accession>A0A0S7YH36</accession>
<comment type="caution">
    <text evidence="8">The sequence shown here is derived from an EMBL/GenBank/DDBJ whole genome shotgun (WGS) entry which is preliminary data.</text>
</comment>
<reference evidence="8 9" key="1">
    <citation type="journal article" date="2015" name="Microbiome">
        <title>Genomic resolution of linkages in carbon, nitrogen, and sulfur cycling among widespread estuary sediment bacteria.</title>
        <authorList>
            <person name="Baker B.J."/>
            <person name="Lazar C.S."/>
            <person name="Teske A.P."/>
            <person name="Dick G.J."/>
        </authorList>
    </citation>
    <scope>NUCLEOTIDE SEQUENCE [LARGE SCALE GENOMIC DNA]</scope>
    <source>
        <strain evidence="8">DG_78</strain>
    </source>
</reference>
<dbReference type="InterPro" id="IPR040084">
    <property type="entry name" value="GTPase_Obg"/>
</dbReference>
<dbReference type="GO" id="GO:0003824">
    <property type="term" value="F:catalytic activity"/>
    <property type="evidence" value="ECO:0007669"/>
    <property type="project" value="InterPro"/>
</dbReference>
<evidence type="ECO:0000259" key="7">
    <source>
        <dbReference type="PROSITE" id="PS51918"/>
    </source>
</evidence>
<evidence type="ECO:0000256" key="6">
    <source>
        <dbReference type="ARBA" id="ARBA00023014"/>
    </source>
</evidence>
<dbReference type="InterPro" id="IPR013785">
    <property type="entry name" value="Aldolase_TIM"/>
</dbReference>
<dbReference type="SFLD" id="SFLDG01083">
    <property type="entry name" value="Uncharacterised_Radical_SAM_Su"/>
    <property type="match status" value="1"/>
</dbReference>
<dbReference type="InterPro" id="IPR058240">
    <property type="entry name" value="rSAM_sf"/>
</dbReference>
<dbReference type="InterPro" id="IPR007197">
    <property type="entry name" value="rSAM"/>
</dbReference>
<dbReference type="SUPFAM" id="SSF102114">
    <property type="entry name" value="Radical SAM enzymes"/>
    <property type="match status" value="1"/>
</dbReference>
<dbReference type="AlphaFoldDB" id="A0A0S7YH36"/>
<keyword evidence="6" id="KW-0411">Iron-sulfur</keyword>
<dbReference type="Proteomes" id="UP000051012">
    <property type="component" value="Unassembled WGS sequence"/>
</dbReference>
<name>A0A0S7YH36_UNCT6</name>